<dbReference type="GeneID" id="100376492"/>
<evidence type="ECO:0000256" key="1">
    <source>
        <dbReference type="ARBA" id="ARBA00001947"/>
    </source>
</evidence>
<evidence type="ECO:0000313" key="10">
    <source>
        <dbReference type="RefSeq" id="XP_002740499.1"/>
    </source>
</evidence>
<evidence type="ECO:0000256" key="4">
    <source>
        <dbReference type="ARBA" id="ARBA00013100"/>
    </source>
</evidence>
<dbReference type="RefSeq" id="XP_002740499.1">
    <property type="nucleotide sequence ID" value="XM_002740453.2"/>
</dbReference>
<keyword evidence="7" id="KW-0783">Tetrahydrobiopterin biosynthesis</keyword>
<dbReference type="InterPro" id="IPR007115">
    <property type="entry name" value="6-PTP_synth/QueD"/>
</dbReference>
<dbReference type="Gene3D" id="3.30.479.10">
    <property type="entry name" value="6-pyruvoyl tetrahydropterin synthase/QueD"/>
    <property type="match status" value="1"/>
</dbReference>
<dbReference type="Pfam" id="PF01242">
    <property type="entry name" value="PTPS"/>
    <property type="match status" value="1"/>
</dbReference>
<gene>
    <name evidence="10" type="primary">LOC100376492</name>
</gene>
<dbReference type="SUPFAM" id="SSF55620">
    <property type="entry name" value="Tetrahydrobiopterin biosynthesis enzymes-like"/>
    <property type="match status" value="1"/>
</dbReference>
<sequence>MSRTLPDVEEPGHAMYLSRTEFFSAAHCLHSKYLNDEENRKAYGVSNNMNGYNYRVKVTIKGKVEPTTGYIIDLLDLKKLIKQNVIDELDHRQLDRDVPYFKDRPSTVENIVLFIWHQMKKCLPEGILHEIEVHNSNNNCVKYLGE</sequence>
<organism evidence="9 10">
    <name type="scientific">Saccoglossus kowalevskii</name>
    <name type="common">Acorn worm</name>
    <dbReference type="NCBI Taxonomy" id="10224"/>
    <lineage>
        <taxon>Eukaryota</taxon>
        <taxon>Metazoa</taxon>
        <taxon>Hemichordata</taxon>
        <taxon>Enteropneusta</taxon>
        <taxon>Harrimaniidae</taxon>
        <taxon>Saccoglossus</taxon>
    </lineage>
</organism>
<evidence type="ECO:0000256" key="3">
    <source>
        <dbReference type="ARBA" id="ARBA00009164"/>
    </source>
</evidence>
<keyword evidence="6" id="KW-0862">Zinc</keyword>
<dbReference type="PANTHER" id="PTHR12589:SF7">
    <property type="entry name" value="6-PYRUVOYL TETRAHYDROBIOPTERIN SYNTHASE"/>
    <property type="match status" value="1"/>
</dbReference>
<evidence type="ECO:0000256" key="6">
    <source>
        <dbReference type="ARBA" id="ARBA00022833"/>
    </source>
</evidence>
<dbReference type="Proteomes" id="UP000694865">
    <property type="component" value="Unplaced"/>
</dbReference>
<dbReference type="EC" id="4.2.3.12" evidence="4"/>
<dbReference type="PANTHER" id="PTHR12589">
    <property type="entry name" value="PYRUVOYL TETRAHYDROBIOPTERIN SYNTHASE"/>
    <property type="match status" value="1"/>
</dbReference>
<dbReference type="InterPro" id="IPR038418">
    <property type="entry name" value="6-PTP_synth/QueD_sf"/>
</dbReference>
<evidence type="ECO:0000256" key="5">
    <source>
        <dbReference type="ARBA" id="ARBA00022723"/>
    </source>
</evidence>
<keyword evidence="5" id="KW-0479">Metal-binding</keyword>
<evidence type="ECO:0000256" key="2">
    <source>
        <dbReference type="ARBA" id="ARBA00005126"/>
    </source>
</evidence>
<protein>
    <recommendedName>
        <fullName evidence="4">6-pyruvoyltetrahydropterin synthase</fullName>
        <ecNumber evidence="4">4.2.3.12</ecNumber>
    </recommendedName>
</protein>
<evidence type="ECO:0000256" key="7">
    <source>
        <dbReference type="ARBA" id="ARBA00023007"/>
    </source>
</evidence>
<evidence type="ECO:0000313" key="9">
    <source>
        <dbReference type="Proteomes" id="UP000694865"/>
    </source>
</evidence>
<reference evidence="10" key="1">
    <citation type="submission" date="2025-08" db="UniProtKB">
        <authorList>
            <consortium name="RefSeq"/>
        </authorList>
    </citation>
    <scope>IDENTIFICATION</scope>
    <source>
        <tissue evidence="10">Testes</tissue>
    </source>
</reference>
<comment type="cofactor">
    <cofactor evidence="1">
        <name>Zn(2+)</name>
        <dbReference type="ChEBI" id="CHEBI:29105"/>
    </cofactor>
</comment>
<proteinExistence type="inferred from homology"/>
<keyword evidence="9" id="KW-1185">Reference proteome</keyword>
<evidence type="ECO:0000256" key="8">
    <source>
        <dbReference type="ARBA" id="ARBA00023239"/>
    </source>
</evidence>
<name>A0ABM0GYY6_SACKO</name>
<accession>A0ABM0GYY6</accession>
<comment type="similarity">
    <text evidence="3">Belongs to the PTPS family.</text>
</comment>
<comment type="pathway">
    <text evidence="2">Cofactor biosynthesis; tetrahydrobiopterin biosynthesis; tetrahydrobiopterin from 7,8-dihydroneopterin triphosphate: step 1/3.</text>
</comment>
<keyword evidence="8" id="KW-0456">Lyase</keyword>